<dbReference type="Proteomes" id="UP000789572">
    <property type="component" value="Unassembled WGS sequence"/>
</dbReference>
<dbReference type="InterPro" id="IPR028071">
    <property type="entry name" value="Macro-like_dom"/>
</dbReference>
<sequence length="278" mass="30920">MADNDVSEMSKENLPPYAFKLHLVDTRTSLVKAWDKEISKIPSVNLTDPTQGFKVETHNTTFQDFFTKGVFQCVVSPANSFGLMDGGLDYYISEYYGGFEALVPIVQKEIQDKWCGEQNVGTCLIVDVNELSSSIKKYKHLNAPRYIAHCPTMRTPKSLDQSDDIVYRCTWAMLTAVRYHNAIVKSEGKNSKHQRIDEIVCAGFGTGVGGFSEDRCAAQMALAIKNFTAAPANSNQKVTRTEGIGNGSLSWGSGLLIHWSYARKIERAVQTLFHTDAE</sequence>
<dbReference type="Gene3D" id="3.40.220.10">
    <property type="entry name" value="Leucine Aminopeptidase, subunit E, domain 1"/>
    <property type="match status" value="1"/>
</dbReference>
<accession>A0A9N8Z1B3</accession>
<dbReference type="EMBL" id="CAJVPJ010000062">
    <property type="protein sequence ID" value="CAG8469644.1"/>
    <property type="molecule type" value="Genomic_DNA"/>
</dbReference>
<dbReference type="SMART" id="SM00506">
    <property type="entry name" value="A1pp"/>
    <property type="match status" value="1"/>
</dbReference>
<gene>
    <name evidence="2" type="ORF">POCULU_LOCUS975</name>
</gene>
<evidence type="ECO:0000313" key="3">
    <source>
        <dbReference type="Proteomes" id="UP000789572"/>
    </source>
</evidence>
<dbReference type="Pfam" id="PF14519">
    <property type="entry name" value="Macro_2"/>
    <property type="match status" value="1"/>
</dbReference>
<organism evidence="2 3">
    <name type="scientific">Paraglomus occultum</name>
    <dbReference type="NCBI Taxonomy" id="144539"/>
    <lineage>
        <taxon>Eukaryota</taxon>
        <taxon>Fungi</taxon>
        <taxon>Fungi incertae sedis</taxon>
        <taxon>Mucoromycota</taxon>
        <taxon>Glomeromycotina</taxon>
        <taxon>Glomeromycetes</taxon>
        <taxon>Paraglomerales</taxon>
        <taxon>Paraglomeraceae</taxon>
        <taxon>Paraglomus</taxon>
    </lineage>
</organism>
<protein>
    <submittedName>
        <fullName evidence="2">6012_t:CDS:1</fullName>
    </submittedName>
</protein>
<dbReference type="InterPro" id="IPR002589">
    <property type="entry name" value="Macro_dom"/>
</dbReference>
<dbReference type="SUPFAM" id="SSF52949">
    <property type="entry name" value="Macro domain-like"/>
    <property type="match status" value="1"/>
</dbReference>
<dbReference type="PROSITE" id="PS51154">
    <property type="entry name" value="MACRO"/>
    <property type="match status" value="1"/>
</dbReference>
<name>A0A9N8Z1B3_9GLOM</name>
<comment type="caution">
    <text evidence="2">The sequence shown here is derived from an EMBL/GenBank/DDBJ whole genome shotgun (WGS) entry which is preliminary data.</text>
</comment>
<feature type="domain" description="Macro" evidence="1">
    <location>
        <begin position="1"/>
        <end position="278"/>
    </location>
</feature>
<proteinExistence type="predicted"/>
<dbReference type="InterPro" id="IPR043472">
    <property type="entry name" value="Macro_dom-like"/>
</dbReference>
<dbReference type="OrthoDB" id="6082470at2759"/>
<dbReference type="AlphaFoldDB" id="A0A9N8Z1B3"/>
<keyword evidence="3" id="KW-1185">Reference proteome</keyword>
<evidence type="ECO:0000259" key="1">
    <source>
        <dbReference type="PROSITE" id="PS51154"/>
    </source>
</evidence>
<evidence type="ECO:0000313" key="2">
    <source>
        <dbReference type="EMBL" id="CAG8469644.1"/>
    </source>
</evidence>
<reference evidence="2" key="1">
    <citation type="submission" date="2021-06" db="EMBL/GenBank/DDBJ databases">
        <authorList>
            <person name="Kallberg Y."/>
            <person name="Tangrot J."/>
            <person name="Rosling A."/>
        </authorList>
    </citation>
    <scope>NUCLEOTIDE SEQUENCE</scope>
    <source>
        <strain evidence="2">IA702</strain>
    </source>
</reference>